<evidence type="ECO:0000313" key="2">
    <source>
        <dbReference type="Proteomes" id="UP001632037"/>
    </source>
</evidence>
<reference evidence="1 2" key="1">
    <citation type="submission" date="2024-09" db="EMBL/GenBank/DDBJ databases">
        <title>Genome sequencing and assembly of Phytophthora oleae, isolate VK10A, causative agent of rot of olive drupes.</title>
        <authorList>
            <person name="Conti Taguali S."/>
            <person name="Riolo M."/>
            <person name="La Spada F."/>
            <person name="Cacciola S.O."/>
            <person name="Dionisio G."/>
        </authorList>
    </citation>
    <scope>NUCLEOTIDE SEQUENCE [LARGE SCALE GENOMIC DNA]</scope>
    <source>
        <strain evidence="1 2">VK10A</strain>
    </source>
</reference>
<dbReference type="EMBL" id="JBIMZQ010000019">
    <property type="protein sequence ID" value="KAL3665686.1"/>
    <property type="molecule type" value="Genomic_DNA"/>
</dbReference>
<accession>A0ABD3FHD0</accession>
<evidence type="ECO:0000313" key="1">
    <source>
        <dbReference type="EMBL" id="KAL3665686.1"/>
    </source>
</evidence>
<name>A0ABD3FHD0_9STRA</name>
<protein>
    <submittedName>
        <fullName evidence="1">Uncharacterized protein</fullName>
    </submittedName>
</protein>
<comment type="caution">
    <text evidence="1">The sequence shown here is derived from an EMBL/GenBank/DDBJ whole genome shotgun (WGS) entry which is preliminary data.</text>
</comment>
<dbReference type="AlphaFoldDB" id="A0ABD3FHD0"/>
<organism evidence="1 2">
    <name type="scientific">Phytophthora oleae</name>
    <dbReference type="NCBI Taxonomy" id="2107226"/>
    <lineage>
        <taxon>Eukaryota</taxon>
        <taxon>Sar</taxon>
        <taxon>Stramenopiles</taxon>
        <taxon>Oomycota</taxon>
        <taxon>Peronosporomycetes</taxon>
        <taxon>Peronosporales</taxon>
        <taxon>Peronosporaceae</taxon>
        <taxon>Phytophthora</taxon>
    </lineage>
</organism>
<keyword evidence="2" id="KW-1185">Reference proteome</keyword>
<gene>
    <name evidence="1" type="ORF">V7S43_009119</name>
</gene>
<proteinExistence type="predicted"/>
<sequence>MSVLRLDLKVGTVHFSLKASFGRRHTDTLPLVPFNSTDASSEKRTFSQSSASMFFHLVA</sequence>
<dbReference type="Proteomes" id="UP001632037">
    <property type="component" value="Unassembled WGS sequence"/>
</dbReference>